<gene>
    <name evidence="3" type="ORF">Lalb_Chr03g0029391</name>
</gene>
<comment type="caution">
    <text evidence="3">The sequence shown here is derived from an EMBL/GenBank/DDBJ whole genome shotgun (WGS) entry which is preliminary data.</text>
</comment>
<comment type="similarity">
    <text evidence="1">Belongs to the PPR family. P subfamily.</text>
</comment>
<sequence>MEKAEAIIQKIKQNTSKQVIDLVVSYNVTLKLYARVGDHEKFDNLKQEMIAKNIYDIFTLRSRLNAYATANHFDAMEKLLMQMEADPVVTVD</sequence>
<dbReference type="AlphaFoldDB" id="A0A6A4QRB2"/>
<organism evidence="3 4">
    <name type="scientific">Lupinus albus</name>
    <name type="common">White lupine</name>
    <name type="synonym">Lupinus termis</name>
    <dbReference type="NCBI Taxonomy" id="3870"/>
    <lineage>
        <taxon>Eukaryota</taxon>
        <taxon>Viridiplantae</taxon>
        <taxon>Streptophyta</taxon>
        <taxon>Embryophyta</taxon>
        <taxon>Tracheophyta</taxon>
        <taxon>Spermatophyta</taxon>
        <taxon>Magnoliopsida</taxon>
        <taxon>eudicotyledons</taxon>
        <taxon>Gunneridae</taxon>
        <taxon>Pentapetalae</taxon>
        <taxon>rosids</taxon>
        <taxon>fabids</taxon>
        <taxon>Fabales</taxon>
        <taxon>Fabaceae</taxon>
        <taxon>Papilionoideae</taxon>
        <taxon>50 kb inversion clade</taxon>
        <taxon>genistoids sensu lato</taxon>
        <taxon>core genistoids</taxon>
        <taxon>Genisteae</taxon>
        <taxon>Lupinus</taxon>
    </lineage>
</organism>
<evidence type="ECO:0000313" key="3">
    <source>
        <dbReference type="EMBL" id="KAE9616868.1"/>
    </source>
</evidence>
<dbReference type="PANTHER" id="PTHR45717">
    <property type="entry name" value="OS12G0527900 PROTEIN"/>
    <property type="match status" value="1"/>
</dbReference>
<name>A0A6A4QRB2_LUPAL</name>
<evidence type="ECO:0000313" key="4">
    <source>
        <dbReference type="Proteomes" id="UP000447434"/>
    </source>
</evidence>
<dbReference type="InterPro" id="IPR002885">
    <property type="entry name" value="PPR_rpt"/>
</dbReference>
<dbReference type="Gene3D" id="1.25.40.10">
    <property type="entry name" value="Tetratricopeptide repeat domain"/>
    <property type="match status" value="1"/>
</dbReference>
<dbReference type="Proteomes" id="UP000447434">
    <property type="component" value="Chromosome 3"/>
</dbReference>
<dbReference type="Pfam" id="PF01535">
    <property type="entry name" value="PPR"/>
    <property type="match status" value="1"/>
</dbReference>
<accession>A0A6A4QRB2</accession>
<dbReference type="PANTHER" id="PTHR45717:SF10">
    <property type="entry name" value="OS10G0501000 PROTEIN"/>
    <property type="match status" value="1"/>
</dbReference>
<evidence type="ECO:0000256" key="1">
    <source>
        <dbReference type="ARBA" id="ARBA00007626"/>
    </source>
</evidence>
<keyword evidence="2" id="KW-0677">Repeat</keyword>
<protein>
    <submittedName>
        <fullName evidence="3">Putative pentatricopeptide</fullName>
    </submittedName>
</protein>
<dbReference type="GO" id="GO:0003729">
    <property type="term" value="F:mRNA binding"/>
    <property type="evidence" value="ECO:0007669"/>
    <property type="project" value="UniProtKB-ARBA"/>
</dbReference>
<dbReference type="InterPro" id="IPR011990">
    <property type="entry name" value="TPR-like_helical_dom_sf"/>
</dbReference>
<dbReference type="EMBL" id="WOCE01000003">
    <property type="protein sequence ID" value="KAE9616868.1"/>
    <property type="molecule type" value="Genomic_DNA"/>
</dbReference>
<keyword evidence="4" id="KW-1185">Reference proteome</keyword>
<proteinExistence type="inferred from homology"/>
<reference evidence="4" key="1">
    <citation type="journal article" date="2020" name="Nat. Commun.">
        <title>Genome sequence of the cluster root forming white lupin.</title>
        <authorList>
            <person name="Hufnagel B."/>
            <person name="Marques A."/>
            <person name="Soriano A."/>
            <person name="Marques L."/>
            <person name="Divol F."/>
            <person name="Doumas P."/>
            <person name="Sallet E."/>
            <person name="Mancinotti D."/>
            <person name="Carrere S."/>
            <person name="Marande W."/>
            <person name="Arribat S."/>
            <person name="Keller J."/>
            <person name="Huneau C."/>
            <person name="Blein T."/>
            <person name="Aime D."/>
            <person name="Laguerre M."/>
            <person name="Taylor J."/>
            <person name="Schubert V."/>
            <person name="Nelson M."/>
            <person name="Geu-Flores F."/>
            <person name="Crespi M."/>
            <person name="Gallardo-Guerrero K."/>
            <person name="Delaux P.-M."/>
            <person name="Salse J."/>
            <person name="Berges H."/>
            <person name="Guyot R."/>
            <person name="Gouzy J."/>
            <person name="Peret B."/>
        </authorList>
    </citation>
    <scope>NUCLEOTIDE SEQUENCE [LARGE SCALE GENOMIC DNA]</scope>
    <source>
        <strain evidence="4">cv. Amiga</strain>
    </source>
</reference>
<evidence type="ECO:0000256" key="2">
    <source>
        <dbReference type="ARBA" id="ARBA00022737"/>
    </source>
</evidence>
<dbReference type="GO" id="GO:0005739">
    <property type="term" value="C:mitochondrion"/>
    <property type="evidence" value="ECO:0007669"/>
    <property type="project" value="TreeGrafter"/>
</dbReference>